<comment type="caution">
    <text evidence="3">The sequence shown here is derived from an EMBL/GenBank/DDBJ whole genome shotgun (WGS) entry which is preliminary data.</text>
</comment>
<dbReference type="RefSeq" id="WP_067517095.1">
    <property type="nucleotide sequence ID" value="NZ_JABELX010000010.1"/>
</dbReference>
<sequence length="140" mass="15512">MSTPSHSDSVGDDGRAEGGPDERRERGLKKMSEVYGWEFQDGPGEHFAVTADHLFADIWSRPGLSIRDRRLLLIGALTAQGLFDIAEIQIGAALRNEELDEEQLREIALFLCHYVGWPAGTTLDQKVGKVIAHEKKAAKQ</sequence>
<dbReference type="InterPro" id="IPR052512">
    <property type="entry name" value="4CMD/NDH-1_regulator"/>
</dbReference>
<dbReference type="SUPFAM" id="SSF69118">
    <property type="entry name" value="AhpD-like"/>
    <property type="match status" value="1"/>
</dbReference>
<dbReference type="Gene3D" id="1.20.1290.10">
    <property type="entry name" value="AhpD-like"/>
    <property type="match status" value="1"/>
</dbReference>
<organism evidence="3 4">
    <name type="scientific">Nocardia uniformis</name>
    <dbReference type="NCBI Taxonomy" id="53432"/>
    <lineage>
        <taxon>Bacteria</taxon>
        <taxon>Bacillati</taxon>
        <taxon>Actinomycetota</taxon>
        <taxon>Actinomycetes</taxon>
        <taxon>Mycobacteriales</taxon>
        <taxon>Nocardiaceae</taxon>
        <taxon>Nocardia</taxon>
    </lineage>
</organism>
<reference evidence="3 4" key="1">
    <citation type="submission" date="2020-05" db="EMBL/GenBank/DDBJ databases">
        <title>MicrobeNet Type strains.</title>
        <authorList>
            <person name="Nicholson A.C."/>
        </authorList>
    </citation>
    <scope>NUCLEOTIDE SEQUENCE [LARGE SCALE GENOMIC DNA]</scope>
    <source>
        <strain evidence="3 4">JCM 3224</strain>
    </source>
</reference>
<evidence type="ECO:0000313" key="3">
    <source>
        <dbReference type="EMBL" id="NNH73324.1"/>
    </source>
</evidence>
<protein>
    <submittedName>
        <fullName evidence="3">Carboxymuconolactone decarboxylase family protein</fullName>
    </submittedName>
</protein>
<feature type="compositionally biased region" description="Basic and acidic residues" evidence="1">
    <location>
        <begin position="12"/>
        <end position="27"/>
    </location>
</feature>
<gene>
    <name evidence="3" type="ORF">HLB23_26290</name>
</gene>
<dbReference type="PANTHER" id="PTHR33570:SF2">
    <property type="entry name" value="CARBOXYMUCONOLACTONE DECARBOXYLASE-LIKE DOMAIN-CONTAINING PROTEIN"/>
    <property type="match status" value="1"/>
</dbReference>
<evidence type="ECO:0000256" key="1">
    <source>
        <dbReference type="SAM" id="MobiDB-lite"/>
    </source>
</evidence>
<proteinExistence type="predicted"/>
<dbReference type="Pfam" id="PF02627">
    <property type="entry name" value="CMD"/>
    <property type="match status" value="1"/>
</dbReference>
<dbReference type="Proteomes" id="UP000586827">
    <property type="component" value="Unassembled WGS sequence"/>
</dbReference>
<dbReference type="InterPro" id="IPR003779">
    <property type="entry name" value="CMD-like"/>
</dbReference>
<accession>A0A849C3Q8</accession>
<dbReference type="GO" id="GO:0051920">
    <property type="term" value="F:peroxiredoxin activity"/>
    <property type="evidence" value="ECO:0007669"/>
    <property type="project" value="InterPro"/>
</dbReference>
<evidence type="ECO:0000259" key="2">
    <source>
        <dbReference type="Pfam" id="PF02627"/>
    </source>
</evidence>
<dbReference type="AlphaFoldDB" id="A0A849C3Q8"/>
<feature type="domain" description="Carboxymuconolactone decarboxylase-like" evidence="2">
    <location>
        <begin position="46"/>
        <end position="119"/>
    </location>
</feature>
<dbReference type="InterPro" id="IPR029032">
    <property type="entry name" value="AhpD-like"/>
</dbReference>
<name>A0A849C3Q8_9NOCA</name>
<keyword evidence="4" id="KW-1185">Reference proteome</keyword>
<dbReference type="EMBL" id="JABELX010000010">
    <property type="protein sequence ID" value="NNH73324.1"/>
    <property type="molecule type" value="Genomic_DNA"/>
</dbReference>
<evidence type="ECO:0000313" key="4">
    <source>
        <dbReference type="Proteomes" id="UP000586827"/>
    </source>
</evidence>
<dbReference type="PANTHER" id="PTHR33570">
    <property type="entry name" value="4-CARBOXYMUCONOLACTONE DECARBOXYLASE FAMILY PROTEIN"/>
    <property type="match status" value="1"/>
</dbReference>
<feature type="region of interest" description="Disordered" evidence="1">
    <location>
        <begin position="1"/>
        <end position="27"/>
    </location>
</feature>